<dbReference type="NCBIfam" id="TIGR00254">
    <property type="entry name" value="GGDEF"/>
    <property type="match status" value="1"/>
</dbReference>
<dbReference type="InterPro" id="IPR000160">
    <property type="entry name" value="GGDEF_dom"/>
</dbReference>
<dbReference type="PROSITE" id="PS50887">
    <property type="entry name" value="GGDEF"/>
    <property type="match status" value="1"/>
</dbReference>
<name>A0ABQ2GG14_9DEIO</name>
<dbReference type="InterPro" id="IPR029787">
    <property type="entry name" value="Nucleotide_cyclase"/>
</dbReference>
<dbReference type="CDD" id="cd01949">
    <property type="entry name" value="GGDEF"/>
    <property type="match status" value="1"/>
</dbReference>
<dbReference type="Gene3D" id="3.30.70.270">
    <property type="match status" value="1"/>
</dbReference>
<dbReference type="SMART" id="SM00267">
    <property type="entry name" value="GGDEF"/>
    <property type="match status" value="1"/>
</dbReference>
<dbReference type="InterPro" id="IPR050469">
    <property type="entry name" value="Diguanylate_Cyclase"/>
</dbReference>
<dbReference type="SUPFAM" id="SSF55781">
    <property type="entry name" value="GAF domain-like"/>
    <property type="match status" value="1"/>
</dbReference>
<dbReference type="InterPro" id="IPR043128">
    <property type="entry name" value="Rev_trsase/Diguanyl_cyclase"/>
</dbReference>
<dbReference type="Proteomes" id="UP000639973">
    <property type="component" value="Unassembled WGS sequence"/>
</dbReference>
<dbReference type="Pfam" id="PF01590">
    <property type="entry name" value="GAF"/>
    <property type="match status" value="1"/>
</dbReference>
<accession>A0ABQ2GG14</accession>
<keyword evidence="3" id="KW-1185">Reference proteome</keyword>
<dbReference type="Pfam" id="PF00990">
    <property type="entry name" value="GGDEF"/>
    <property type="match status" value="1"/>
</dbReference>
<dbReference type="PANTHER" id="PTHR45138">
    <property type="entry name" value="REGULATORY COMPONENTS OF SENSORY TRANSDUCTION SYSTEM"/>
    <property type="match status" value="1"/>
</dbReference>
<feature type="domain" description="GGDEF" evidence="1">
    <location>
        <begin position="222"/>
        <end position="357"/>
    </location>
</feature>
<evidence type="ECO:0000313" key="2">
    <source>
        <dbReference type="EMBL" id="GGL94729.1"/>
    </source>
</evidence>
<dbReference type="SUPFAM" id="SSF55073">
    <property type="entry name" value="Nucleotide cyclase"/>
    <property type="match status" value="1"/>
</dbReference>
<gene>
    <name evidence="2" type="ORF">GCM10010840_35940</name>
</gene>
<dbReference type="Gene3D" id="3.30.450.40">
    <property type="match status" value="1"/>
</dbReference>
<proteinExistence type="predicted"/>
<dbReference type="EMBL" id="BMOL01000036">
    <property type="protein sequence ID" value="GGL94729.1"/>
    <property type="molecule type" value="Genomic_DNA"/>
</dbReference>
<dbReference type="RefSeq" id="WP_188974320.1">
    <property type="nucleotide sequence ID" value="NZ_BMOL01000036.1"/>
</dbReference>
<evidence type="ECO:0000313" key="3">
    <source>
        <dbReference type="Proteomes" id="UP000639973"/>
    </source>
</evidence>
<dbReference type="InterPro" id="IPR029016">
    <property type="entry name" value="GAF-like_dom_sf"/>
</dbReference>
<sequence>MPRSETTLLSRYSQLVQVLASLARNSHEVEAVVQAVHQQVGTLFPAHVTLLALRQPDGDWCWEMYEGERRFTEHLPYCPEGLMESVLHGESLCVPHIFAYMAQHPARVRRMLKGGGIVQDIRQETVKMKQQSLSMLFVPLETQGRRAGVLSIQSYEPGAFDRTDLEFLELLAQHVAIALENAALREELRQLTRTDALTGLLNRRAFSHDVPGMMDTARHDGRELNLIMLDVHEFKQINDAHGHQVGDVVLATLGQALTQVFAAPNSAFRLSGDEFALLVWGDPGQLDALATQLTHRMRAAAWPDLTSPLCLQGGVARLPSDLAPDAGLDEWLSLADARMYRAKRQRMVGNQVDWGLDFGG</sequence>
<dbReference type="PANTHER" id="PTHR45138:SF9">
    <property type="entry name" value="DIGUANYLATE CYCLASE DGCM-RELATED"/>
    <property type="match status" value="1"/>
</dbReference>
<reference evidence="3" key="1">
    <citation type="journal article" date="2019" name="Int. J. Syst. Evol. Microbiol.">
        <title>The Global Catalogue of Microorganisms (GCM) 10K type strain sequencing project: providing services to taxonomists for standard genome sequencing and annotation.</title>
        <authorList>
            <consortium name="The Broad Institute Genomics Platform"/>
            <consortium name="The Broad Institute Genome Sequencing Center for Infectious Disease"/>
            <person name="Wu L."/>
            <person name="Ma J."/>
        </authorList>
    </citation>
    <scope>NUCLEOTIDE SEQUENCE [LARGE SCALE GENOMIC DNA]</scope>
    <source>
        <strain evidence="3">JCM 15442</strain>
    </source>
</reference>
<evidence type="ECO:0000259" key="1">
    <source>
        <dbReference type="PROSITE" id="PS50887"/>
    </source>
</evidence>
<dbReference type="SMART" id="SM00065">
    <property type="entry name" value="GAF"/>
    <property type="match status" value="1"/>
</dbReference>
<comment type="caution">
    <text evidence="2">The sequence shown here is derived from an EMBL/GenBank/DDBJ whole genome shotgun (WGS) entry which is preliminary data.</text>
</comment>
<protein>
    <recommendedName>
        <fullName evidence="1">GGDEF domain-containing protein</fullName>
    </recommendedName>
</protein>
<organism evidence="2 3">
    <name type="scientific">Deinococcus aerolatus</name>
    <dbReference type="NCBI Taxonomy" id="522487"/>
    <lineage>
        <taxon>Bacteria</taxon>
        <taxon>Thermotogati</taxon>
        <taxon>Deinococcota</taxon>
        <taxon>Deinococci</taxon>
        <taxon>Deinococcales</taxon>
        <taxon>Deinococcaceae</taxon>
        <taxon>Deinococcus</taxon>
    </lineage>
</organism>
<dbReference type="InterPro" id="IPR003018">
    <property type="entry name" value="GAF"/>
</dbReference>